<evidence type="ECO:0000313" key="2">
    <source>
        <dbReference type="EMBL" id="KPI92056.1"/>
    </source>
</evidence>
<dbReference type="Proteomes" id="UP000053268">
    <property type="component" value="Unassembled WGS sequence"/>
</dbReference>
<keyword evidence="3" id="KW-1185">Reference proteome</keyword>
<feature type="region of interest" description="Disordered" evidence="1">
    <location>
        <begin position="73"/>
        <end position="113"/>
    </location>
</feature>
<proteinExistence type="predicted"/>
<accession>A0A194PFB3</accession>
<organism evidence="2 3">
    <name type="scientific">Papilio xuthus</name>
    <name type="common">Asian swallowtail butterfly</name>
    <dbReference type="NCBI Taxonomy" id="66420"/>
    <lineage>
        <taxon>Eukaryota</taxon>
        <taxon>Metazoa</taxon>
        <taxon>Ecdysozoa</taxon>
        <taxon>Arthropoda</taxon>
        <taxon>Hexapoda</taxon>
        <taxon>Insecta</taxon>
        <taxon>Pterygota</taxon>
        <taxon>Neoptera</taxon>
        <taxon>Endopterygota</taxon>
        <taxon>Lepidoptera</taxon>
        <taxon>Glossata</taxon>
        <taxon>Ditrysia</taxon>
        <taxon>Papilionoidea</taxon>
        <taxon>Papilionidae</taxon>
        <taxon>Papilioninae</taxon>
        <taxon>Papilio</taxon>
    </lineage>
</organism>
<protein>
    <submittedName>
        <fullName evidence="2">Uncharacterized protein</fullName>
    </submittedName>
</protein>
<feature type="compositionally biased region" description="Low complexity" evidence="1">
    <location>
        <begin position="75"/>
        <end position="85"/>
    </location>
</feature>
<name>A0A194PFB3_PAPXU</name>
<sequence>MERRYIVSANLSVALQMSTKVDGNHKPNNNSFSGFLLRIEMDRRWLRPHLAILRRSESYLGEIEVVRKARKAAREGAATTTRQRQSGGKKNLKVNAQSAERRYGGVASRRVAK</sequence>
<dbReference type="AlphaFoldDB" id="A0A194PFB3"/>
<reference evidence="2 3" key="1">
    <citation type="journal article" date="2015" name="Nat. Commun.">
        <title>Outbred genome sequencing and CRISPR/Cas9 gene editing in butterflies.</title>
        <authorList>
            <person name="Li X."/>
            <person name="Fan D."/>
            <person name="Zhang W."/>
            <person name="Liu G."/>
            <person name="Zhang L."/>
            <person name="Zhao L."/>
            <person name="Fang X."/>
            <person name="Chen L."/>
            <person name="Dong Y."/>
            <person name="Chen Y."/>
            <person name="Ding Y."/>
            <person name="Zhao R."/>
            <person name="Feng M."/>
            <person name="Zhu Y."/>
            <person name="Feng Y."/>
            <person name="Jiang X."/>
            <person name="Zhu D."/>
            <person name="Xiang H."/>
            <person name="Feng X."/>
            <person name="Li S."/>
            <person name="Wang J."/>
            <person name="Zhang G."/>
            <person name="Kronforst M.R."/>
            <person name="Wang W."/>
        </authorList>
    </citation>
    <scope>NUCLEOTIDE SEQUENCE [LARGE SCALE GENOMIC DNA]</scope>
    <source>
        <strain evidence="2">Ya'a_city_454_Px</strain>
        <tissue evidence="2">Whole body</tissue>
    </source>
</reference>
<gene>
    <name evidence="2" type="ORF">RR46_13277</name>
</gene>
<evidence type="ECO:0000313" key="3">
    <source>
        <dbReference type="Proteomes" id="UP000053268"/>
    </source>
</evidence>
<evidence type="ECO:0000256" key="1">
    <source>
        <dbReference type="SAM" id="MobiDB-lite"/>
    </source>
</evidence>
<dbReference type="EMBL" id="KQ459604">
    <property type="protein sequence ID" value="KPI92056.1"/>
    <property type="molecule type" value="Genomic_DNA"/>
</dbReference>